<gene>
    <name evidence="1" type="ordered locus">TERTU_0534</name>
</gene>
<protein>
    <submittedName>
        <fullName evidence="1">Uncharacterized protein</fullName>
    </submittedName>
</protein>
<dbReference type="EMBL" id="CP001614">
    <property type="protein sequence ID" value="ACR11465.1"/>
    <property type="molecule type" value="Genomic_DNA"/>
</dbReference>
<name>C5BN35_TERTT</name>
<dbReference type="Proteomes" id="UP000009080">
    <property type="component" value="Chromosome"/>
</dbReference>
<organism evidence="1 2">
    <name type="scientific">Teredinibacter turnerae (strain ATCC 39867 / T7901)</name>
    <dbReference type="NCBI Taxonomy" id="377629"/>
    <lineage>
        <taxon>Bacteria</taxon>
        <taxon>Pseudomonadati</taxon>
        <taxon>Pseudomonadota</taxon>
        <taxon>Gammaproteobacteria</taxon>
        <taxon>Cellvibrionales</taxon>
        <taxon>Cellvibrionaceae</taxon>
        <taxon>Teredinibacter</taxon>
    </lineage>
</organism>
<dbReference type="KEGG" id="ttu:TERTU_0534"/>
<accession>C5BN35</accession>
<proteinExistence type="predicted"/>
<dbReference type="HOGENOM" id="CLU_2921230_0_0_6"/>
<evidence type="ECO:0000313" key="1">
    <source>
        <dbReference type="EMBL" id="ACR11465.1"/>
    </source>
</evidence>
<evidence type="ECO:0000313" key="2">
    <source>
        <dbReference type="Proteomes" id="UP000009080"/>
    </source>
</evidence>
<keyword evidence="2" id="KW-1185">Reference proteome</keyword>
<sequence>MVEAIDLVDGCEPGVWIDGKTLSASLDLPDFVLNSIFKIYEAKGYGLVSKTINECKYLGKT</sequence>
<reference evidence="1 2" key="1">
    <citation type="journal article" date="2009" name="PLoS ONE">
        <title>The complete genome of Teredinibacter turnerae T7901: an intracellular endosymbiont of marine wood-boring bivalves (shipworms).</title>
        <authorList>
            <person name="Yang J.C."/>
            <person name="Madupu R."/>
            <person name="Durkin A.S."/>
            <person name="Ekborg N.A."/>
            <person name="Pedamallu C.S."/>
            <person name="Hostetler J.B."/>
            <person name="Radune D."/>
            <person name="Toms B.S."/>
            <person name="Henrissat B."/>
            <person name="Coutinho P.M."/>
            <person name="Schwarz S."/>
            <person name="Field L."/>
            <person name="Trindade-Silva A.E."/>
            <person name="Soares C.A.G."/>
            <person name="Elshahawi S."/>
            <person name="Hanora A."/>
            <person name="Schmidt E.W."/>
            <person name="Haygood M.G."/>
            <person name="Posfai J."/>
            <person name="Benner J."/>
            <person name="Madinger C."/>
            <person name="Nove J."/>
            <person name="Anton B."/>
            <person name="Chaudhary K."/>
            <person name="Foster J."/>
            <person name="Holman A."/>
            <person name="Kumar S."/>
            <person name="Lessard P.A."/>
            <person name="Luyten Y.A."/>
            <person name="Slatko B."/>
            <person name="Wood N."/>
            <person name="Wu B."/>
            <person name="Teplitski M."/>
            <person name="Mougous J.D."/>
            <person name="Ward N."/>
            <person name="Eisen J.A."/>
            <person name="Badger J.H."/>
            <person name="Distel D.L."/>
        </authorList>
    </citation>
    <scope>NUCLEOTIDE SEQUENCE [LARGE SCALE GENOMIC DNA]</scope>
    <source>
        <strain evidence="2">ATCC 39867 / T7901</strain>
    </source>
</reference>
<dbReference type="AlphaFoldDB" id="C5BN35"/>